<dbReference type="OrthoDB" id="1024359at2"/>
<dbReference type="AlphaFoldDB" id="U6RKX9"/>
<name>U6RKX9_9BACT</name>
<evidence type="ECO:0000313" key="3">
    <source>
        <dbReference type="EMBL" id="EOA56707.1"/>
    </source>
</evidence>
<dbReference type="Gene3D" id="1.20.120.1090">
    <property type="match status" value="1"/>
</dbReference>
<reference evidence="3 4" key="1">
    <citation type="submission" date="2013-04" db="EMBL/GenBank/DDBJ databases">
        <title>The Genome Sequence of Bacteroides massiliensis DSM 17679.</title>
        <authorList>
            <consortium name="The Broad Institute Genomics Platform"/>
            <person name="Earl A."/>
            <person name="Ward D."/>
            <person name="Feldgarden M."/>
            <person name="Gevers D."/>
            <person name="Martens E."/>
            <person name="Fenner L."/>
            <person name="Roux V."/>
            <person name="Mallet M.N."/>
            <person name="Raoult D."/>
            <person name="Walker B."/>
            <person name="Young S."/>
            <person name="Zeng Q."/>
            <person name="Gargeya S."/>
            <person name="Fitzgerald M."/>
            <person name="Haas B."/>
            <person name="Abouelleil A."/>
            <person name="Allen A.W."/>
            <person name="Alvarado L."/>
            <person name="Arachchi H.M."/>
            <person name="Berlin A.M."/>
            <person name="Chapman S.B."/>
            <person name="Gainer-Dewar J."/>
            <person name="Goldberg J."/>
            <person name="Griggs A."/>
            <person name="Gujja S."/>
            <person name="Hansen M."/>
            <person name="Howarth C."/>
            <person name="Imamovic A."/>
            <person name="Ireland A."/>
            <person name="Larimer J."/>
            <person name="McCowan C."/>
            <person name="Murphy C."/>
            <person name="Pearson M."/>
            <person name="Poon T.W."/>
            <person name="Priest M."/>
            <person name="Roberts A."/>
            <person name="Saif S."/>
            <person name="Shea T."/>
            <person name="Sisk P."/>
            <person name="Sykes S."/>
            <person name="Wortman J."/>
            <person name="Nusbaum C."/>
            <person name="Birren B."/>
        </authorList>
    </citation>
    <scope>NUCLEOTIDE SEQUENCE [LARGE SCALE GENOMIC DNA]</scope>
    <source>
        <strain evidence="4">B84634 / Timone 84634 / DSM 17679 / JCM 13223</strain>
    </source>
</reference>
<dbReference type="PATRIC" id="fig|1121098.3.peg.906"/>
<dbReference type="InterPro" id="IPR024315">
    <property type="entry name" value="DUF3805"/>
</dbReference>
<keyword evidence="4" id="KW-1185">Reference proteome</keyword>
<dbReference type="Pfam" id="PF12713">
    <property type="entry name" value="DUF3806"/>
    <property type="match status" value="1"/>
</dbReference>
<evidence type="ECO:0000313" key="4">
    <source>
        <dbReference type="Proteomes" id="UP000017831"/>
    </source>
</evidence>
<dbReference type="Proteomes" id="UP000017831">
    <property type="component" value="Unassembled WGS sequence"/>
</dbReference>
<feature type="domain" description="DUF3805" evidence="1">
    <location>
        <begin position="1"/>
        <end position="152"/>
    </location>
</feature>
<evidence type="ECO:0008006" key="5">
    <source>
        <dbReference type="Google" id="ProtNLM"/>
    </source>
</evidence>
<evidence type="ECO:0000259" key="1">
    <source>
        <dbReference type="Pfam" id="PF12712"/>
    </source>
</evidence>
<dbReference type="Pfam" id="PF12712">
    <property type="entry name" value="DUF3805"/>
    <property type="match status" value="1"/>
</dbReference>
<gene>
    <name evidence="3" type="ORF">HMPREF1534_00895</name>
</gene>
<evidence type="ECO:0000259" key="2">
    <source>
        <dbReference type="Pfam" id="PF12713"/>
    </source>
</evidence>
<dbReference type="EMBL" id="AQHY01000010">
    <property type="protein sequence ID" value="EOA56707.1"/>
    <property type="molecule type" value="Genomic_DNA"/>
</dbReference>
<dbReference type="STRING" id="1121098.HMPREF1534_00895"/>
<dbReference type="RefSeq" id="WP_005937608.1">
    <property type="nucleotide sequence ID" value="NZ_KB890397.1"/>
</dbReference>
<organism evidence="3 4">
    <name type="scientific">Phocaeicola massiliensis B84634 = Timone 84634 = DSM 17679 = JCM 13223</name>
    <dbReference type="NCBI Taxonomy" id="1121098"/>
    <lineage>
        <taxon>Bacteria</taxon>
        <taxon>Pseudomonadati</taxon>
        <taxon>Bacteroidota</taxon>
        <taxon>Bacteroidia</taxon>
        <taxon>Bacteroidales</taxon>
        <taxon>Bacteroidaceae</taxon>
        <taxon>Phocaeicola</taxon>
    </lineage>
</organism>
<dbReference type="GeneID" id="60063064"/>
<dbReference type="HOGENOM" id="CLU_1033094_0_0_10"/>
<feature type="domain" description="DUF3806" evidence="2">
    <location>
        <begin position="176"/>
        <end position="261"/>
    </location>
</feature>
<proteinExistence type="predicted"/>
<sequence>MKYIAPGGWFSLEYPAGWREFEDTEESFLFYDPDKWSGNFRISAYRGADTNYGKECVSYELKENPAAELTLIRGVQSAYSVDSFQEEGIWYTSHFWVIDCRDICVECSFTVAKGGDKTVAENIIASIEIRRENKAYPKEIIPIRVLEIGEVNSAYEWASSTIKKQLTKDFSSQEEDIEKIQEVMDSGRFQPQQRMAWENFGVAFGTILVNEMEGMEWVTVIDGKEEYPALQFMNSDMLIDPAAIVWNKAKKNLPCDLKAEFKKIKREAEAVLDDIN</sequence>
<dbReference type="Gene3D" id="3.40.1000.10">
    <property type="entry name" value="Mog1/PsbP, alpha/beta/alpha sandwich"/>
    <property type="match status" value="1"/>
</dbReference>
<dbReference type="eggNOG" id="ENOG5033Q7U">
    <property type="taxonomic scope" value="Bacteria"/>
</dbReference>
<accession>U6RKX9</accession>
<dbReference type="InterPro" id="IPR024266">
    <property type="entry name" value="DUF3806"/>
</dbReference>
<protein>
    <recommendedName>
        <fullName evidence="5">DUF3805 domain-containing protein</fullName>
    </recommendedName>
</protein>
<comment type="caution">
    <text evidence="3">The sequence shown here is derived from an EMBL/GenBank/DDBJ whole genome shotgun (WGS) entry which is preliminary data.</text>
</comment>